<protein>
    <submittedName>
        <fullName evidence="1">Uncharacterized protein</fullName>
    </submittedName>
</protein>
<gene>
    <name evidence="1" type="ORF">FGL98_23545</name>
</gene>
<dbReference type="Proteomes" id="UP000320244">
    <property type="component" value="Unassembled WGS sequence"/>
</dbReference>
<sequence length="205" mass="23263">MSLRRVRRTVQVLVRKQPAQNTEETHDSIYVLRDPAARAEAQHTIARGLADALDHAQAVVKMRTVLGEDATELIELSDDPELARAIRRGDMDTATAACTGFFHSPFADEPGQPCTASFLWCLRCENAVVTRRHLPRLVYLHRGLNELRGTVDQSVWDQDWREHFQRLHLLLAEHTTTAEQAASLRTISDIDRRLIDSLLHRGLDT</sequence>
<evidence type="ECO:0000313" key="1">
    <source>
        <dbReference type="EMBL" id="TWP32699.1"/>
    </source>
</evidence>
<proteinExistence type="predicted"/>
<evidence type="ECO:0000313" key="2">
    <source>
        <dbReference type="Proteomes" id="UP000320244"/>
    </source>
</evidence>
<comment type="caution">
    <text evidence="1">The sequence shown here is derived from an EMBL/GenBank/DDBJ whole genome shotgun (WGS) entry which is preliminary data.</text>
</comment>
<dbReference type="AlphaFoldDB" id="A0A563DRA8"/>
<keyword evidence="2" id="KW-1185">Reference proteome</keyword>
<dbReference type="EMBL" id="VCQV01000061">
    <property type="protein sequence ID" value="TWP32699.1"/>
    <property type="molecule type" value="Genomic_DNA"/>
</dbReference>
<organism evidence="1 2">
    <name type="scientific">Leekyejoonella antrihumi</name>
    <dbReference type="NCBI Taxonomy" id="1660198"/>
    <lineage>
        <taxon>Bacteria</taxon>
        <taxon>Bacillati</taxon>
        <taxon>Actinomycetota</taxon>
        <taxon>Actinomycetes</taxon>
        <taxon>Micrococcales</taxon>
        <taxon>Dermacoccaceae</taxon>
        <taxon>Leekyejoonella</taxon>
    </lineage>
</organism>
<reference evidence="1 2" key="1">
    <citation type="submission" date="2019-05" db="EMBL/GenBank/DDBJ databases">
        <authorList>
            <person name="Lee S.D."/>
        </authorList>
    </citation>
    <scope>NUCLEOTIDE SEQUENCE [LARGE SCALE GENOMIC DNA]</scope>
    <source>
        <strain evidence="1 2">C5-26</strain>
    </source>
</reference>
<reference evidence="1 2" key="2">
    <citation type="submission" date="2019-08" db="EMBL/GenBank/DDBJ databases">
        <title>Jejuicoccus antrihumi gen. nov., sp. nov., a new member of the family Dermacoccaceae isolated from a cave.</title>
        <authorList>
            <person name="Schumann P."/>
            <person name="Kim I.S."/>
        </authorList>
    </citation>
    <scope>NUCLEOTIDE SEQUENCE [LARGE SCALE GENOMIC DNA]</scope>
    <source>
        <strain evidence="1 2">C5-26</strain>
    </source>
</reference>
<dbReference type="OrthoDB" id="3353677at2"/>
<name>A0A563DRA8_9MICO</name>
<dbReference type="RefSeq" id="WP_146321102.1">
    <property type="nucleotide sequence ID" value="NZ_VCQV01000061.1"/>
</dbReference>
<accession>A0A563DRA8</accession>